<comment type="subcellular location">
    <subcellularLocation>
        <location evidence="1 7">Cell membrane</location>
        <topology evidence="1 7">Multi-pass membrane protein</topology>
    </subcellularLocation>
</comment>
<name>G5IJX3_9FIRM</name>
<keyword evidence="5 7" id="KW-1133">Transmembrane helix</keyword>
<dbReference type="SUPFAM" id="SSF161098">
    <property type="entry name" value="MetI-like"/>
    <property type="match status" value="1"/>
</dbReference>
<accession>G5IJX3</accession>
<dbReference type="Gene3D" id="1.10.3720.10">
    <property type="entry name" value="MetI-like"/>
    <property type="match status" value="1"/>
</dbReference>
<dbReference type="PATRIC" id="fig|742737.3.peg.3781"/>
<feature type="transmembrane region" description="Helical" evidence="7">
    <location>
        <begin position="165"/>
        <end position="186"/>
    </location>
</feature>
<dbReference type="GO" id="GO:0055085">
    <property type="term" value="P:transmembrane transport"/>
    <property type="evidence" value="ECO:0007669"/>
    <property type="project" value="InterPro"/>
</dbReference>
<organism evidence="9 10">
    <name type="scientific">Hungatella hathewayi WAL-18680</name>
    <dbReference type="NCBI Taxonomy" id="742737"/>
    <lineage>
        <taxon>Bacteria</taxon>
        <taxon>Bacillati</taxon>
        <taxon>Bacillota</taxon>
        <taxon>Clostridia</taxon>
        <taxon>Lachnospirales</taxon>
        <taxon>Lachnospiraceae</taxon>
        <taxon>Hungatella</taxon>
    </lineage>
</organism>
<feature type="transmembrane region" description="Helical" evidence="7">
    <location>
        <begin position="114"/>
        <end position="134"/>
    </location>
</feature>
<dbReference type="PANTHER" id="PTHR43005:SF2">
    <property type="entry name" value="INTEGRAL MEMBRANE SUGAR TRANSPORT PROTEIN"/>
    <property type="match status" value="1"/>
</dbReference>
<feature type="domain" description="ABC transmembrane type-1" evidence="8">
    <location>
        <begin position="77"/>
        <end position="291"/>
    </location>
</feature>
<dbReference type="PANTHER" id="PTHR43005">
    <property type="entry name" value="BLR7065 PROTEIN"/>
    <property type="match status" value="1"/>
</dbReference>
<dbReference type="InterPro" id="IPR000515">
    <property type="entry name" value="MetI-like"/>
</dbReference>
<evidence type="ECO:0000256" key="3">
    <source>
        <dbReference type="ARBA" id="ARBA00022475"/>
    </source>
</evidence>
<keyword evidence="4 7" id="KW-0812">Transmembrane</keyword>
<dbReference type="InterPro" id="IPR035906">
    <property type="entry name" value="MetI-like_sf"/>
</dbReference>
<dbReference type="GO" id="GO:0005886">
    <property type="term" value="C:plasma membrane"/>
    <property type="evidence" value="ECO:0007669"/>
    <property type="project" value="UniProtKB-SubCell"/>
</dbReference>
<dbReference type="OrthoDB" id="9761387at2"/>
<dbReference type="Pfam" id="PF00528">
    <property type="entry name" value="BPD_transp_1"/>
    <property type="match status" value="1"/>
</dbReference>
<evidence type="ECO:0000256" key="5">
    <source>
        <dbReference type="ARBA" id="ARBA00022989"/>
    </source>
</evidence>
<keyword evidence="3" id="KW-1003">Cell membrane</keyword>
<evidence type="ECO:0000313" key="10">
    <source>
        <dbReference type="Proteomes" id="UP000005384"/>
    </source>
</evidence>
<dbReference type="HOGENOM" id="CLU_016047_0_3_9"/>
<feature type="transmembrane region" description="Helical" evidence="7">
    <location>
        <begin position="223"/>
        <end position="242"/>
    </location>
</feature>
<reference evidence="9 10" key="1">
    <citation type="submission" date="2011-08" db="EMBL/GenBank/DDBJ databases">
        <title>The Genome Sequence of Clostridium hathewayi WAL-18680.</title>
        <authorList>
            <consortium name="The Broad Institute Genome Sequencing Platform"/>
            <person name="Earl A."/>
            <person name="Ward D."/>
            <person name="Feldgarden M."/>
            <person name="Gevers D."/>
            <person name="Finegold S.M."/>
            <person name="Summanen P.H."/>
            <person name="Molitoris D.R."/>
            <person name="Song M."/>
            <person name="Daigneault M."/>
            <person name="Allen-Vercoe E."/>
            <person name="Young S.K."/>
            <person name="Zeng Q."/>
            <person name="Gargeya S."/>
            <person name="Fitzgerald M."/>
            <person name="Haas B."/>
            <person name="Abouelleil A."/>
            <person name="Alvarado L."/>
            <person name="Arachchi H.M."/>
            <person name="Berlin A."/>
            <person name="Brown A."/>
            <person name="Chapman S.B."/>
            <person name="Chen Z."/>
            <person name="Dunbar C."/>
            <person name="Freedman E."/>
            <person name="Gearin G."/>
            <person name="Gellesch M."/>
            <person name="Goldberg J."/>
            <person name="Griggs A."/>
            <person name="Gujja S."/>
            <person name="Heiman D."/>
            <person name="Howarth C."/>
            <person name="Larson L."/>
            <person name="Lui A."/>
            <person name="MacDonald P.J.P."/>
            <person name="Montmayeur A."/>
            <person name="Murphy C."/>
            <person name="Neiman D."/>
            <person name="Pearson M."/>
            <person name="Priest M."/>
            <person name="Roberts A."/>
            <person name="Saif S."/>
            <person name="Shea T."/>
            <person name="Shenoy N."/>
            <person name="Sisk P."/>
            <person name="Stolte C."/>
            <person name="Sykes S."/>
            <person name="Wortman J."/>
            <person name="Nusbaum C."/>
            <person name="Birren B."/>
        </authorList>
    </citation>
    <scope>NUCLEOTIDE SEQUENCE [LARGE SCALE GENOMIC DNA]</scope>
    <source>
        <strain evidence="9 10">WAL-18680</strain>
    </source>
</reference>
<dbReference type="AlphaFoldDB" id="G5IJX3"/>
<protein>
    <recommendedName>
        <fullName evidence="8">ABC transmembrane type-1 domain-containing protein</fullName>
    </recommendedName>
</protein>
<evidence type="ECO:0000313" key="9">
    <source>
        <dbReference type="EMBL" id="EHI58343.1"/>
    </source>
</evidence>
<dbReference type="PROSITE" id="PS50928">
    <property type="entry name" value="ABC_TM1"/>
    <property type="match status" value="1"/>
</dbReference>
<keyword evidence="6 7" id="KW-0472">Membrane</keyword>
<dbReference type="SUPFAM" id="SSF160964">
    <property type="entry name" value="MalF N-terminal region-like"/>
    <property type="match status" value="1"/>
</dbReference>
<dbReference type="CDD" id="cd06261">
    <property type="entry name" value="TM_PBP2"/>
    <property type="match status" value="1"/>
</dbReference>
<dbReference type="RefSeq" id="WP_006781792.1">
    <property type="nucleotide sequence ID" value="NZ_CP040506.1"/>
</dbReference>
<keyword evidence="10" id="KW-1185">Reference proteome</keyword>
<sequence>MSAKRIKQMIINKKTIPYLLLLPAFLFIGAFMLYPIGNTVVMSTQHNVMIDAKGTSFIGLDNFKKLILEDEVFHLALRNSLVWVAGNVALQSVLGMVLALILNQSMRCRGFIRAITFSPWAVSGVIVSLMWSFMYSESVGVFNDIMLRLGIIDSRISWFSTGPRAMLAMIIATTWRGIPFFAINFLSSLQTISEEMYESARVDGAGALKRFFYITMPMMKDTVVLTLLLRTIWTLNIVDIIYSTTAGGPANTTLTVPVYIMNTFMGSLDYGYTSAMAVIMAIIMIVFSLIFIKATKYGKESLY</sequence>
<feature type="transmembrane region" description="Helical" evidence="7">
    <location>
        <begin position="270"/>
        <end position="292"/>
    </location>
</feature>
<evidence type="ECO:0000259" key="8">
    <source>
        <dbReference type="PROSITE" id="PS50928"/>
    </source>
</evidence>
<comment type="similarity">
    <text evidence="7">Belongs to the binding-protein-dependent transport system permease family.</text>
</comment>
<keyword evidence="2 7" id="KW-0813">Transport</keyword>
<evidence type="ECO:0000256" key="6">
    <source>
        <dbReference type="ARBA" id="ARBA00023136"/>
    </source>
</evidence>
<feature type="transmembrane region" description="Helical" evidence="7">
    <location>
        <begin position="16"/>
        <end position="36"/>
    </location>
</feature>
<gene>
    <name evidence="9" type="ORF">HMPREF9473_03801</name>
</gene>
<proteinExistence type="inferred from homology"/>
<comment type="caution">
    <text evidence="9">The sequence shown here is derived from an EMBL/GenBank/DDBJ whole genome shotgun (WGS) entry which is preliminary data.</text>
</comment>
<evidence type="ECO:0000256" key="4">
    <source>
        <dbReference type="ARBA" id="ARBA00022692"/>
    </source>
</evidence>
<feature type="transmembrane region" description="Helical" evidence="7">
    <location>
        <begin position="81"/>
        <end position="102"/>
    </location>
</feature>
<evidence type="ECO:0000256" key="1">
    <source>
        <dbReference type="ARBA" id="ARBA00004651"/>
    </source>
</evidence>
<dbReference type="EMBL" id="ADLN01000104">
    <property type="protein sequence ID" value="EHI58343.1"/>
    <property type="molecule type" value="Genomic_DNA"/>
</dbReference>
<dbReference type="Proteomes" id="UP000005384">
    <property type="component" value="Unassembled WGS sequence"/>
</dbReference>
<evidence type="ECO:0000256" key="2">
    <source>
        <dbReference type="ARBA" id="ARBA00022448"/>
    </source>
</evidence>
<evidence type="ECO:0000256" key="7">
    <source>
        <dbReference type="RuleBase" id="RU363032"/>
    </source>
</evidence>